<dbReference type="InterPro" id="IPR039422">
    <property type="entry name" value="MarR/SlyA-like"/>
</dbReference>
<dbReference type="EMBL" id="JBHRWR010000016">
    <property type="protein sequence ID" value="MFC3575489.1"/>
    <property type="molecule type" value="Genomic_DNA"/>
</dbReference>
<gene>
    <name evidence="3" type="ORF">ACFOZ0_19865</name>
</gene>
<dbReference type="InterPro" id="IPR036388">
    <property type="entry name" value="WH-like_DNA-bd_sf"/>
</dbReference>
<protein>
    <submittedName>
        <fullName evidence="3">MarR family winged helix-turn-helix transcriptional regulator</fullName>
    </submittedName>
</protein>
<reference evidence="4" key="1">
    <citation type="journal article" date="2019" name="Int. J. Syst. Evol. Microbiol.">
        <title>The Global Catalogue of Microorganisms (GCM) 10K type strain sequencing project: providing services to taxonomists for standard genome sequencing and annotation.</title>
        <authorList>
            <consortium name="The Broad Institute Genomics Platform"/>
            <consortium name="The Broad Institute Genome Sequencing Center for Infectious Disease"/>
            <person name="Wu L."/>
            <person name="Ma J."/>
        </authorList>
    </citation>
    <scope>NUCLEOTIDE SEQUENCE [LARGE SCALE GENOMIC DNA]</scope>
    <source>
        <strain evidence="4">CGMCC 4.7035</strain>
    </source>
</reference>
<dbReference type="SUPFAM" id="SSF46785">
    <property type="entry name" value="Winged helix' DNA-binding domain"/>
    <property type="match status" value="1"/>
</dbReference>
<comment type="caution">
    <text evidence="3">The sequence shown here is derived from an EMBL/GenBank/DDBJ whole genome shotgun (WGS) entry which is preliminary data.</text>
</comment>
<dbReference type="RefSeq" id="WP_310767206.1">
    <property type="nucleotide sequence ID" value="NZ_JBHRWR010000016.1"/>
</dbReference>
<evidence type="ECO:0000313" key="4">
    <source>
        <dbReference type="Proteomes" id="UP001595701"/>
    </source>
</evidence>
<evidence type="ECO:0000313" key="3">
    <source>
        <dbReference type="EMBL" id="MFC3575489.1"/>
    </source>
</evidence>
<feature type="region of interest" description="Disordered" evidence="1">
    <location>
        <begin position="1"/>
        <end position="27"/>
    </location>
</feature>
<dbReference type="PANTHER" id="PTHR33164:SF43">
    <property type="entry name" value="HTH-TYPE TRANSCRIPTIONAL REPRESSOR YETL"/>
    <property type="match status" value="1"/>
</dbReference>
<dbReference type="InterPro" id="IPR036390">
    <property type="entry name" value="WH_DNA-bd_sf"/>
</dbReference>
<organism evidence="3 4">
    <name type="scientific">Streptomyces yaanensis</name>
    <dbReference type="NCBI Taxonomy" id="1142239"/>
    <lineage>
        <taxon>Bacteria</taxon>
        <taxon>Bacillati</taxon>
        <taxon>Actinomycetota</taxon>
        <taxon>Actinomycetes</taxon>
        <taxon>Kitasatosporales</taxon>
        <taxon>Streptomycetaceae</taxon>
        <taxon>Streptomyces</taxon>
    </lineage>
</organism>
<dbReference type="InterPro" id="IPR000835">
    <property type="entry name" value="HTH_MarR-typ"/>
</dbReference>
<evidence type="ECO:0000256" key="1">
    <source>
        <dbReference type="SAM" id="MobiDB-lite"/>
    </source>
</evidence>
<keyword evidence="4" id="KW-1185">Reference proteome</keyword>
<dbReference type="SMART" id="SM00347">
    <property type="entry name" value="HTH_MARR"/>
    <property type="match status" value="1"/>
</dbReference>
<dbReference type="Proteomes" id="UP001595701">
    <property type="component" value="Unassembled WGS sequence"/>
</dbReference>
<accession>A0ABV7SEU3</accession>
<evidence type="ECO:0000259" key="2">
    <source>
        <dbReference type="SMART" id="SM00347"/>
    </source>
</evidence>
<sequence>MENEATGPLSGRTRFPGDGGDDQDDDPSIDYELIGGWKLVMEGFRATHQSFVSELAKRFDLGPGAADVLLRILISPKHRMPMTRLAHEAGMSSGGFTKLADRLCAAALTQRVSCDADRRVTYLELTERGEETARSVSRVATEILRTRVLGTLGCDGFRNLAGSMRELRDANVGPGK</sequence>
<proteinExistence type="predicted"/>
<name>A0ABV7SEU3_9ACTN</name>
<feature type="domain" description="HTH marR-type" evidence="2">
    <location>
        <begin position="54"/>
        <end position="172"/>
    </location>
</feature>
<dbReference type="PANTHER" id="PTHR33164">
    <property type="entry name" value="TRANSCRIPTIONAL REGULATOR, MARR FAMILY"/>
    <property type="match status" value="1"/>
</dbReference>
<dbReference type="Gene3D" id="1.10.10.10">
    <property type="entry name" value="Winged helix-like DNA-binding domain superfamily/Winged helix DNA-binding domain"/>
    <property type="match status" value="1"/>
</dbReference>